<dbReference type="Proteomes" id="UP001164439">
    <property type="component" value="Chromosome"/>
</dbReference>
<organism evidence="2 3">
    <name type="scientific">Streptomyces cinnabarinus</name>
    <dbReference type="NCBI Taxonomy" id="67287"/>
    <lineage>
        <taxon>Bacteria</taxon>
        <taxon>Bacillati</taxon>
        <taxon>Actinomycetota</taxon>
        <taxon>Actinomycetes</taxon>
        <taxon>Kitasatosporales</taxon>
        <taxon>Streptomycetaceae</taxon>
        <taxon>Streptomyces</taxon>
    </lineage>
</organism>
<accession>A0ABY7K717</accession>
<evidence type="ECO:0000313" key="3">
    <source>
        <dbReference type="Proteomes" id="UP001164439"/>
    </source>
</evidence>
<feature type="domain" description="DNA-binding phage zinc finger" evidence="1">
    <location>
        <begin position="7"/>
        <end position="52"/>
    </location>
</feature>
<gene>
    <name evidence="2" type="ORF">STRCI_001299</name>
</gene>
<sequence length="124" mass="13053">MATTADRSPRNVDCPPPPLGCAATAGEPCLSHGGTRVRHDFHRSRTAAWQATRLVAVPAAKLIADAVQNRTIISGTRAAELLAQHGYTVEADRIRSEVKARNGLMSAKQAGALILDEAEGGASR</sequence>
<protein>
    <recommendedName>
        <fullName evidence="1">DNA-binding phage zinc finger domain-containing protein</fullName>
    </recommendedName>
</protein>
<proteinExistence type="predicted"/>
<evidence type="ECO:0000313" key="2">
    <source>
        <dbReference type="EMBL" id="WAZ20199.1"/>
    </source>
</evidence>
<reference evidence="2" key="1">
    <citation type="submission" date="2022-12" db="EMBL/GenBank/DDBJ databases">
        <authorList>
            <person name="Ruckert C."/>
            <person name="Busche T."/>
            <person name="Kalinowski J."/>
            <person name="Wittmann C."/>
        </authorList>
    </citation>
    <scope>NUCLEOTIDE SEQUENCE</scope>
    <source>
        <strain evidence="2">DSM 40467</strain>
    </source>
</reference>
<dbReference type="Pfam" id="PF24623">
    <property type="entry name" value="Phage_zn_bind_8"/>
    <property type="match status" value="1"/>
</dbReference>
<name>A0ABY7K717_9ACTN</name>
<evidence type="ECO:0000259" key="1">
    <source>
        <dbReference type="Pfam" id="PF24623"/>
    </source>
</evidence>
<dbReference type="InterPro" id="IPR056911">
    <property type="entry name" value="Phage_Znf_bind_put"/>
</dbReference>
<dbReference type="RefSeq" id="WP_269657887.1">
    <property type="nucleotide sequence ID" value="NZ_CP114413.1"/>
</dbReference>
<dbReference type="EMBL" id="CP114413">
    <property type="protein sequence ID" value="WAZ20199.1"/>
    <property type="molecule type" value="Genomic_DNA"/>
</dbReference>
<keyword evidence="3" id="KW-1185">Reference proteome</keyword>